<feature type="domain" description="WRKY19-like zinc finger" evidence="1">
    <location>
        <begin position="12"/>
        <end position="33"/>
    </location>
</feature>
<dbReference type="InterPro" id="IPR056866">
    <property type="entry name" value="Znf_WRKY19"/>
</dbReference>
<name>A0A225UI12_9STRA</name>
<accession>A0A225UI12</accession>
<reference evidence="3" key="1">
    <citation type="submission" date="2017-03" db="EMBL/GenBank/DDBJ databases">
        <title>Phytopthora megakarya and P. palmivora, two closely related causual agents of cacao black pod achieved similar genome size and gene model numbers by different mechanisms.</title>
        <authorList>
            <person name="Ali S."/>
            <person name="Shao J."/>
            <person name="Larry D.J."/>
            <person name="Kronmiller B."/>
            <person name="Shen D."/>
            <person name="Strem M.D."/>
            <person name="Melnick R.L."/>
            <person name="Guiltinan M.J."/>
            <person name="Tyler B.M."/>
            <person name="Meinhardt L.W."/>
            <person name="Bailey B.A."/>
        </authorList>
    </citation>
    <scope>NUCLEOTIDE SEQUENCE [LARGE SCALE GENOMIC DNA]</scope>
    <source>
        <strain evidence="3">zdho120</strain>
    </source>
</reference>
<feature type="domain" description="WRKY19-like zinc finger" evidence="1">
    <location>
        <begin position="34"/>
        <end position="57"/>
    </location>
</feature>
<protein>
    <recommendedName>
        <fullName evidence="1">WRKY19-like zinc finger domain-containing protein</fullName>
    </recommendedName>
</protein>
<keyword evidence="3" id="KW-1185">Reference proteome</keyword>
<dbReference type="EMBL" id="NBNE01017190">
    <property type="protein sequence ID" value="OWY92847.1"/>
    <property type="molecule type" value="Genomic_DNA"/>
</dbReference>
<gene>
    <name evidence="2" type="ORF">PHMEG_00037976</name>
</gene>
<dbReference type="Pfam" id="PF24906">
    <property type="entry name" value="Zf_WRKY19"/>
    <property type="match status" value="3"/>
</dbReference>
<evidence type="ECO:0000313" key="2">
    <source>
        <dbReference type="EMBL" id="OWY92847.1"/>
    </source>
</evidence>
<comment type="caution">
    <text evidence="2">The sequence shown here is derived from an EMBL/GenBank/DDBJ whole genome shotgun (WGS) entry which is preliminary data.</text>
</comment>
<dbReference type="PANTHER" id="PTHR31827">
    <property type="entry name" value="EMB|CAB89363.1"/>
    <property type="match status" value="1"/>
</dbReference>
<organism evidence="2 3">
    <name type="scientific">Phytophthora megakarya</name>
    <dbReference type="NCBI Taxonomy" id="4795"/>
    <lineage>
        <taxon>Eukaryota</taxon>
        <taxon>Sar</taxon>
        <taxon>Stramenopiles</taxon>
        <taxon>Oomycota</taxon>
        <taxon>Peronosporomycetes</taxon>
        <taxon>Peronosporales</taxon>
        <taxon>Peronosporaceae</taxon>
        <taxon>Phytophthora</taxon>
    </lineage>
</organism>
<proteinExistence type="predicted"/>
<dbReference type="OrthoDB" id="94245at2759"/>
<feature type="domain" description="WRKY19-like zinc finger" evidence="1">
    <location>
        <begin position="58"/>
        <end position="81"/>
    </location>
</feature>
<evidence type="ECO:0000259" key="1">
    <source>
        <dbReference type="Pfam" id="PF24906"/>
    </source>
</evidence>
<sequence>MPTSTCRPKPPRCSVADCTKKAQSRRLCIAHGGGTRCQSQNCMKLAQSRGLCAAHGGGRRCAMEGCGKLAQNRGVCLEHGGGQRCSVPHCQKFRQIRNLCKAHAKEPIFSDAAALLSWSSKLKSESKHSISFLINQSPDYPSKLLRSEP</sequence>
<dbReference type="PANTHER" id="PTHR31827:SF1">
    <property type="entry name" value="EMB|CAB89363.1"/>
    <property type="match status" value="1"/>
</dbReference>
<evidence type="ECO:0000313" key="3">
    <source>
        <dbReference type="Proteomes" id="UP000198211"/>
    </source>
</evidence>
<dbReference type="AlphaFoldDB" id="A0A225UI12"/>
<dbReference type="Proteomes" id="UP000198211">
    <property type="component" value="Unassembled WGS sequence"/>
</dbReference>